<keyword evidence="1" id="KW-1133">Transmembrane helix</keyword>
<dbReference type="InterPro" id="IPR021877">
    <property type="entry name" value="DUF3487"/>
</dbReference>
<reference evidence="3" key="3">
    <citation type="submission" date="2018-08" db="EMBL/GenBank/DDBJ databases">
        <authorList>
            <person name="Ashton P.M."/>
            <person name="Dallman T."/>
            <person name="Nair S."/>
            <person name="De Pinna E."/>
            <person name="Peters T."/>
            <person name="Grant K."/>
        </authorList>
    </citation>
    <scope>NUCLEOTIDE SEQUENCE [LARGE SCALE GENOMIC DNA]</scope>
    <source>
        <strain evidence="3">294779</strain>
    </source>
</reference>
<name>A0A2I5HKY5_SALDZ</name>
<accession>A0A2I5HKY5</accession>
<proteinExistence type="predicted"/>
<evidence type="ECO:0000313" key="5">
    <source>
        <dbReference type="Proteomes" id="UP000230639"/>
    </source>
</evidence>
<keyword evidence="1" id="KW-0472">Membrane</keyword>
<evidence type="ECO:0000256" key="1">
    <source>
        <dbReference type="SAM" id="Phobius"/>
    </source>
</evidence>
<reference evidence="4" key="4">
    <citation type="submission" date="2019-10" db="EMBL/GenBank/DDBJ databases">
        <authorList>
            <consortium name="NCBI Pathogen Detection Project"/>
        </authorList>
    </citation>
    <scope>NUCLEOTIDE SEQUENCE</scope>
    <source>
        <strain evidence="4">Salmonella enterica</strain>
    </source>
</reference>
<dbReference type="EMBL" id="CP023345">
    <property type="protein sequence ID" value="ATW56239.1"/>
    <property type="molecule type" value="Genomic_DNA"/>
</dbReference>
<dbReference type="AlphaFoldDB" id="A0A2I5HKY5"/>
<organism evidence="2 5">
    <name type="scientific">Salmonella diarizonae</name>
    <dbReference type="NCBI Taxonomy" id="59204"/>
    <lineage>
        <taxon>Bacteria</taxon>
        <taxon>Pseudomonadati</taxon>
        <taxon>Pseudomonadota</taxon>
        <taxon>Gammaproteobacteria</taxon>
        <taxon>Enterobacterales</taxon>
        <taxon>Enterobacteriaceae</taxon>
        <taxon>Salmonella</taxon>
    </lineage>
</organism>
<dbReference type="EMBL" id="DAAHJH010000013">
    <property type="protein sequence ID" value="HAB6340270.1"/>
    <property type="molecule type" value="Genomic_DNA"/>
</dbReference>
<protein>
    <submittedName>
        <fullName evidence="2">TIGR03750 family conjugal transfer protein</fullName>
    </submittedName>
</protein>
<dbReference type="Proteomes" id="UP000839735">
    <property type="component" value="Unassembled WGS sequence"/>
</dbReference>
<evidence type="ECO:0000313" key="2">
    <source>
        <dbReference type="EMBL" id="ATW56239.1"/>
    </source>
</evidence>
<feature type="transmembrane region" description="Helical" evidence="1">
    <location>
        <begin position="21"/>
        <end position="44"/>
    </location>
</feature>
<dbReference type="Pfam" id="PF11990">
    <property type="entry name" value="DUF3487"/>
    <property type="match status" value="1"/>
</dbReference>
<feature type="transmembrane region" description="Helical" evidence="1">
    <location>
        <begin position="50"/>
        <end position="69"/>
    </location>
</feature>
<evidence type="ECO:0000313" key="3">
    <source>
        <dbReference type="EMBL" id="ECC3915956.1"/>
    </source>
</evidence>
<gene>
    <name evidence="2" type="ORF">CNQ75_18005</name>
    <name evidence="3" type="ORF">CTQ69_18560</name>
    <name evidence="4" type="ORF">GB480_15330</name>
</gene>
<sequence length="126" mass="14296">MAAIDFIPDRLNVRPVVWRGFTVGELGVAALCGAGLGLVTAVFVAPIAGWIAFPMLVILMPLPMAWFSGEWLMRYKRNKPDNYLWQHVILLLARVTGSTEGSCRYGGYRFFTDCPCREIRRTRRCR</sequence>
<dbReference type="NCBIfam" id="TIGR03750">
    <property type="entry name" value="conj_TIGR03750"/>
    <property type="match status" value="1"/>
</dbReference>
<reference evidence="2 5" key="1">
    <citation type="submission" date="2017-09" db="EMBL/GenBank/DDBJ databases">
        <title>Complete genome of Salmonella enterica subsp. diarizonae isolated from stool of a patient with bacterial enteropathy.</title>
        <authorList>
            <person name="Zhou J."/>
            <person name="Chen Q."/>
            <person name="Guo L."/>
            <person name="Fan J."/>
        </authorList>
    </citation>
    <scope>NUCLEOTIDE SEQUENCE [LARGE SCALE GENOMIC DNA]</scope>
    <source>
        <strain evidence="2 5">HZS154</strain>
    </source>
</reference>
<evidence type="ECO:0000313" key="4">
    <source>
        <dbReference type="EMBL" id="HAB6340270.1"/>
    </source>
</evidence>
<dbReference type="RefSeq" id="WP_088759596.1">
    <property type="nucleotide sequence ID" value="NZ_CP023345.1"/>
</dbReference>
<reference evidence="4" key="2">
    <citation type="journal article" date="2018" name="Genome Biol.">
        <title>SKESA: strategic k-mer extension for scrupulous assemblies.</title>
        <authorList>
            <person name="Souvorov A."/>
            <person name="Agarwala R."/>
            <person name="Lipman D.J."/>
        </authorList>
    </citation>
    <scope>NUCLEOTIDE SEQUENCE</scope>
    <source>
        <strain evidence="4">Salmonella enterica</strain>
    </source>
</reference>
<dbReference type="Proteomes" id="UP000230639">
    <property type="component" value="Chromosome"/>
</dbReference>
<keyword evidence="1" id="KW-0812">Transmembrane</keyword>
<dbReference type="EMBL" id="AAIBIC010000025">
    <property type="protein sequence ID" value="ECC3915956.1"/>
    <property type="molecule type" value="Genomic_DNA"/>
</dbReference>